<reference evidence="1 2" key="1">
    <citation type="submission" date="2014-01" db="EMBL/GenBank/DDBJ databases">
        <title>Draft genome sequence of the multidrug-resistant clinical isolate Dermabacter hominis 1368.</title>
        <authorList>
            <person name="Albersmeier A."/>
            <person name="Bomholt C."/>
            <person name="Glaub A."/>
            <person name="Ruckert C."/>
            <person name="Soriano F."/>
            <person name="Fernandez-Natal I."/>
            <person name="Tauch A."/>
        </authorList>
    </citation>
    <scope>NUCLEOTIDE SEQUENCE [LARGE SCALE GENOMIC DNA]</scope>
    <source>
        <strain evidence="1 2">1368</strain>
    </source>
</reference>
<evidence type="ECO:0000313" key="2">
    <source>
        <dbReference type="Proteomes" id="UP000030182"/>
    </source>
</evidence>
<dbReference type="Proteomes" id="UP000030182">
    <property type="component" value="Unassembled WGS sequence"/>
</dbReference>
<name>A0ABR4SJD8_9MICO</name>
<dbReference type="RefSeq" id="WP_034371229.1">
    <property type="nucleotide sequence ID" value="NZ_KN323183.1"/>
</dbReference>
<organism evidence="1 2">
    <name type="scientific">Dermabacter hominis 1368</name>
    <dbReference type="NCBI Taxonomy" id="1450519"/>
    <lineage>
        <taxon>Bacteria</taxon>
        <taxon>Bacillati</taxon>
        <taxon>Actinomycetota</taxon>
        <taxon>Actinomycetes</taxon>
        <taxon>Micrococcales</taxon>
        <taxon>Dermabacteraceae</taxon>
        <taxon>Dermabacter</taxon>
    </lineage>
</organism>
<accession>A0ABR4SJD8</accession>
<comment type="caution">
    <text evidence="1">The sequence shown here is derived from an EMBL/GenBank/DDBJ whole genome shotgun (WGS) entry which is preliminary data.</text>
</comment>
<dbReference type="EMBL" id="JDRS01000008">
    <property type="protein sequence ID" value="KDS93306.1"/>
    <property type="molecule type" value="Genomic_DNA"/>
</dbReference>
<keyword evidence="2" id="KW-1185">Reference proteome</keyword>
<gene>
    <name evidence="1" type="ORF">DHOM_06700</name>
</gene>
<proteinExistence type="predicted"/>
<sequence>MSQTLPNGARTEAGLAKYSTMDFLEICEDNLGTLLKGLDGHLYYLKADELSRKCILKNMREGAALYVNPEGYWSSSEAEAHRGRIGKWFTGRDGSEIARRYADDKAKYPLVYSALFWSHVDSKRVLYLEGYSLEPLLELDLEERR</sequence>
<protein>
    <submittedName>
        <fullName evidence="1">Uncharacterized protein</fullName>
    </submittedName>
</protein>
<evidence type="ECO:0000313" key="1">
    <source>
        <dbReference type="EMBL" id="KDS93306.1"/>
    </source>
</evidence>